<dbReference type="EMBL" id="MH577299">
    <property type="protein sequence ID" value="AXZ70940.1"/>
    <property type="molecule type" value="Genomic_DNA"/>
</dbReference>
<protein>
    <submittedName>
        <fullName evidence="2">Ribosomal protein S14</fullName>
    </submittedName>
</protein>
<dbReference type="GO" id="GO:0005840">
    <property type="term" value="C:ribosome"/>
    <property type="evidence" value="ECO:0007669"/>
    <property type="project" value="UniProtKB-KW"/>
</dbReference>
<geneLocation type="chloroplast" evidence="2"/>
<keyword evidence="2" id="KW-0934">Plastid</keyword>
<dbReference type="GeneID" id="38332720"/>
<reference evidence="2" key="2">
    <citation type="submission" date="2018-07" db="EMBL/GenBank/DDBJ databases">
        <authorList>
            <person name="Quirk P.G."/>
            <person name="Krulwich T.A."/>
        </authorList>
    </citation>
    <scope>NUCLEOTIDE SEQUENCE</scope>
</reference>
<proteinExistence type="predicted"/>
<keyword evidence="2" id="KW-0687">Ribonucleoprotein</keyword>
<name>A0A385KE47_9EMBR</name>
<feature type="region of interest" description="Disordered" evidence="1">
    <location>
        <begin position="1"/>
        <end position="21"/>
    </location>
</feature>
<keyword evidence="2" id="KW-0150">Chloroplast</keyword>
<dbReference type="RefSeq" id="YP_009531765.1">
    <property type="nucleotide sequence ID" value="NC_039750.1"/>
</dbReference>
<evidence type="ECO:0000313" key="2">
    <source>
        <dbReference type="EMBL" id="AXZ70940.1"/>
    </source>
</evidence>
<keyword evidence="2" id="KW-0689">Ribosomal protein</keyword>
<sequence>MATKIIIQREKPKEKSKHKYQAFRQYLKKEMSQK</sequence>
<gene>
    <name evidence="2" type="primary">rps14</name>
</gene>
<accession>A0A385KE47</accession>
<reference evidence="2" key="1">
    <citation type="journal article" date="2018" name="PLoS ONE">
        <title>Genome-wide organellar analyses from the hornwort Leiosporoceros dussii show low frequency of RNA editing.</title>
        <authorList>
            <person name="Villarreal A.J."/>
            <person name="Turmel M."/>
            <person name="Bourgouin-Couture M."/>
            <person name="Laroche J."/>
            <person name="Salazar Allen N."/>
            <person name="Li F.W."/>
            <person name="Cheng S."/>
            <person name="Renzaglia K."/>
            <person name="Lemieux C."/>
        </authorList>
    </citation>
    <scope>NUCLEOTIDE SEQUENCE</scope>
</reference>
<dbReference type="AlphaFoldDB" id="A0A385KE47"/>
<organism evidence="2">
    <name type="scientific">Leiosporoceros dussii</name>
    <dbReference type="NCBI Taxonomy" id="263836"/>
    <lineage>
        <taxon>Eukaryota</taxon>
        <taxon>Viridiplantae</taxon>
        <taxon>Streptophyta</taxon>
        <taxon>Embryophyta</taxon>
        <taxon>Anthocerotophyta</taxon>
        <taxon>Leiosporocerotopsida</taxon>
        <taxon>Leiosporocerotales</taxon>
        <taxon>Leiosporocerotaceae</taxon>
        <taxon>Leiosporoceros</taxon>
    </lineage>
</organism>
<evidence type="ECO:0000256" key="1">
    <source>
        <dbReference type="SAM" id="MobiDB-lite"/>
    </source>
</evidence>